<keyword evidence="9" id="KW-0472">Membrane</keyword>
<comment type="caution">
    <text evidence="13">The sequence shown here is derived from an EMBL/GenBank/DDBJ whole genome shotgun (WGS) entry which is preliminary data.</text>
</comment>
<evidence type="ECO:0000256" key="7">
    <source>
        <dbReference type="ARBA" id="ARBA00023065"/>
    </source>
</evidence>
<dbReference type="PANTHER" id="PTHR34501:SF9">
    <property type="entry name" value="MAJOR OUTER MEMBRANE PROTEIN P.IA"/>
    <property type="match status" value="1"/>
</dbReference>
<reference evidence="13 14" key="1">
    <citation type="submission" date="2019-04" db="EMBL/GenBank/DDBJ databases">
        <title>Chitiniphilus eburnea sp. nov., a novel chitinolytic bacterium isolated from aquaculture sludge.</title>
        <authorList>
            <person name="Sheng M."/>
        </authorList>
    </citation>
    <scope>NUCLEOTIDE SEQUENCE [LARGE SCALE GENOMIC DNA]</scope>
    <source>
        <strain evidence="13 14">HX-2-15</strain>
    </source>
</reference>
<evidence type="ECO:0000256" key="11">
    <source>
        <dbReference type="SAM" id="SignalP"/>
    </source>
</evidence>
<dbReference type="InterPro" id="IPR033900">
    <property type="entry name" value="Gram_neg_porin_domain"/>
</dbReference>
<organism evidence="13 14">
    <name type="scientific">Chitiniphilus eburneus</name>
    <dbReference type="NCBI Taxonomy" id="2571148"/>
    <lineage>
        <taxon>Bacteria</taxon>
        <taxon>Pseudomonadati</taxon>
        <taxon>Pseudomonadota</taxon>
        <taxon>Betaproteobacteria</taxon>
        <taxon>Neisseriales</taxon>
        <taxon>Chitinibacteraceae</taxon>
        <taxon>Chitiniphilus</taxon>
    </lineage>
</organism>
<keyword evidence="5" id="KW-0812">Transmembrane</keyword>
<feature type="chain" id="PRO_5020508137" evidence="11">
    <location>
        <begin position="28"/>
        <end position="345"/>
    </location>
</feature>
<evidence type="ECO:0000256" key="9">
    <source>
        <dbReference type="ARBA" id="ARBA00023136"/>
    </source>
</evidence>
<name>A0A4U0Q3V1_9NEIS</name>
<dbReference type="AlphaFoldDB" id="A0A4U0Q3V1"/>
<evidence type="ECO:0000256" key="5">
    <source>
        <dbReference type="ARBA" id="ARBA00022692"/>
    </source>
</evidence>
<comment type="subcellular location">
    <subcellularLocation>
        <location evidence="1">Cell outer membrane</location>
        <topology evidence="1">Multi-pass membrane protein</topology>
    </subcellularLocation>
</comment>
<dbReference type="Pfam" id="PF13609">
    <property type="entry name" value="Porin_4"/>
    <property type="match status" value="1"/>
</dbReference>
<dbReference type="InterPro" id="IPR023614">
    <property type="entry name" value="Porin_dom_sf"/>
</dbReference>
<evidence type="ECO:0000313" key="14">
    <source>
        <dbReference type="Proteomes" id="UP000310016"/>
    </source>
</evidence>
<evidence type="ECO:0000256" key="8">
    <source>
        <dbReference type="ARBA" id="ARBA00023114"/>
    </source>
</evidence>
<dbReference type="InterPro" id="IPR050298">
    <property type="entry name" value="Gram-neg_bact_OMP"/>
</dbReference>
<dbReference type="GO" id="GO:0046930">
    <property type="term" value="C:pore complex"/>
    <property type="evidence" value="ECO:0007669"/>
    <property type="project" value="UniProtKB-KW"/>
</dbReference>
<sequence>MSNNMKPLLLSAPLALALLLAASPGQAEVQLDGSFDGALSVNDLGDQTQARADYDVTIGIGGSDQLDGGGQVIWRLEQGITNYTDNATAVFGGKEAWIGYTGETGTLRLGKMKSPLYDLLDARYADTGAKFLLAEYAPGQNVYPGSAIRYDSPEFSGLTVFALYDLDQGDGSHYSYDLGMQFAKAGFFVDGAFQQRKGIDGSDDDAVGNASEFDGQTWFIAGGYDFGNGLGVNVGYKSMAHTPQGGAEIEQELWFAQGSYASGKHSAYLTYMQLGDQGDLDESGAQAMAARYAYGLSKQTIAYVEGRYVWNDENASYGPTDDAYDYVGAPGEDTSRLIAGLKTEF</sequence>
<evidence type="ECO:0000256" key="3">
    <source>
        <dbReference type="ARBA" id="ARBA00022448"/>
    </source>
</evidence>
<dbReference type="Gene3D" id="2.40.160.10">
    <property type="entry name" value="Porin"/>
    <property type="match status" value="1"/>
</dbReference>
<comment type="subunit">
    <text evidence="2">Homotrimer.</text>
</comment>
<dbReference type="GO" id="GO:0015288">
    <property type="term" value="F:porin activity"/>
    <property type="evidence" value="ECO:0007669"/>
    <property type="project" value="UniProtKB-KW"/>
</dbReference>
<dbReference type="PRINTS" id="PR00184">
    <property type="entry name" value="NEISSPPORIN"/>
</dbReference>
<dbReference type="CDD" id="cd00342">
    <property type="entry name" value="gram_neg_porins"/>
    <property type="match status" value="1"/>
</dbReference>
<dbReference type="GO" id="GO:0006811">
    <property type="term" value="P:monoatomic ion transport"/>
    <property type="evidence" value="ECO:0007669"/>
    <property type="project" value="UniProtKB-KW"/>
</dbReference>
<dbReference type="InterPro" id="IPR002299">
    <property type="entry name" value="Porin_Neis"/>
</dbReference>
<evidence type="ECO:0000256" key="10">
    <source>
        <dbReference type="ARBA" id="ARBA00023237"/>
    </source>
</evidence>
<keyword evidence="8" id="KW-0626">Porin</keyword>
<keyword evidence="14" id="KW-1185">Reference proteome</keyword>
<dbReference type="SUPFAM" id="SSF56935">
    <property type="entry name" value="Porins"/>
    <property type="match status" value="1"/>
</dbReference>
<feature type="domain" description="Porin" evidence="12">
    <location>
        <begin position="15"/>
        <end position="313"/>
    </location>
</feature>
<keyword evidence="6 11" id="KW-0732">Signal</keyword>
<dbReference type="GO" id="GO:0009279">
    <property type="term" value="C:cell outer membrane"/>
    <property type="evidence" value="ECO:0007669"/>
    <property type="project" value="UniProtKB-SubCell"/>
</dbReference>
<dbReference type="PANTHER" id="PTHR34501">
    <property type="entry name" value="PROTEIN YDDL-RELATED"/>
    <property type="match status" value="1"/>
</dbReference>
<evidence type="ECO:0000313" key="13">
    <source>
        <dbReference type="EMBL" id="TJZ74772.1"/>
    </source>
</evidence>
<evidence type="ECO:0000256" key="4">
    <source>
        <dbReference type="ARBA" id="ARBA00022452"/>
    </source>
</evidence>
<keyword evidence="7" id="KW-0406">Ion transport</keyword>
<proteinExistence type="predicted"/>
<dbReference type="OrthoDB" id="5289162at2"/>
<keyword evidence="4" id="KW-1134">Transmembrane beta strand</keyword>
<accession>A0A4U0Q3V1</accession>
<keyword evidence="10" id="KW-0998">Cell outer membrane</keyword>
<keyword evidence="3" id="KW-0813">Transport</keyword>
<gene>
    <name evidence="13" type="ORF">FAZ21_07310</name>
</gene>
<protein>
    <submittedName>
        <fullName evidence="13">Porin</fullName>
    </submittedName>
</protein>
<evidence type="ECO:0000256" key="1">
    <source>
        <dbReference type="ARBA" id="ARBA00004571"/>
    </source>
</evidence>
<feature type="signal peptide" evidence="11">
    <location>
        <begin position="1"/>
        <end position="27"/>
    </location>
</feature>
<evidence type="ECO:0000256" key="6">
    <source>
        <dbReference type="ARBA" id="ARBA00022729"/>
    </source>
</evidence>
<evidence type="ECO:0000259" key="12">
    <source>
        <dbReference type="Pfam" id="PF13609"/>
    </source>
</evidence>
<dbReference type="Proteomes" id="UP000310016">
    <property type="component" value="Unassembled WGS sequence"/>
</dbReference>
<dbReference type="EMBL" id="SUMF01000005">
    <property type="protein sequence ID" value="TJZ74772.1"/>
    <property type="molecule type" value="Genomic_DNA"/>
</dbReference>
<evidence type="ECO:0000256" key="2">
    <source>
        <dbReference type="ARBA" id="ARBA00011233"/>
    </source>
</evidence>